<accession>A0A9P0L4U5</accession>
<comment type="caution">
    <text evidence="1">The sequence shown here is derived from an EMBL/GenBank/DDBJ whole genome shotgun (WGS) entry which is preliminary data.</text>
</comment>
<organism evidence="1 2">
    <name type="scientific">Acanthoscelides obtectus</name>
    <name type="common">Bean weevil</name>
    <name type="synonym">Bruchus obtectus</name>
    <dbReference type="NCBI Taxonomy" id="200917"/>
    <lineage>
        <taxon>Eukaryota</taxon>
        <taxon>Metazoa</taxon>
        <taxon>Ecdysozoa</taxon>
        <taxon>Arthropoda</taxon>
        <taxon>Hexapoda</taxon>
        <taxon>Insecta</taxon>
        <taxon>Pterygota</taxon>
        <taxon>Neoptera</taxon>
        <taxon>Endopterygota</taxon>
        <taxon>Coleoptera</taxon>
        <taxon>Polyphaga</taxon>
        <taxon>Cucujiformia</taxon>
        <taxon>Chrysomeloidea</taxon>
        <taxon>Chrysomelidae</taxon>
        <taxon>Bruchinae</taxon>
        <taxon>Bruchini</taxon>
        <taxon>Acanthoscelides</taxon>
    </lineage>
</organism>
<keyword evidence="2" id="KW-1185">Reference proteome</keyword>
<reference evidence="1" key="1">
    <citation type="submission" date="2022-03" db="EMBL/GenBank/DDBJ databases">
        <authorList>
            <person name="Sayadi A."/>
        </authorList>
    </citation>
    <scope>NUCLEOTIDE SEQUENCE</scope>
</reference>
<evidence type="ECO:0000313" key="1">
    <source>
        <dbReference type="EMBL" id="CAH1987618.1"/>
    </source>
</evidence>
<dbReference type="AlphaFoldDB" id="A0A9P0L4U5"/>
<name>A0A9P0L4U5_ACAOB</name>
<dbReference type="Proteomes" id="UP001152888">
    <property type="component" value="Unassembled WGS sequence"/>
</dbReference>
<sequence length="93" mass="10636">MAATCRSNHKRRQSVTIGTDHGVFSKSHGSSYRNHQKQFQIESDHRLLCSELLVCDIIFKLTLQLQRMITPTVGFWKAVKFSEILPSCPVFVT</sequence>
<evidence type="ECO:0000313" key="2">
    <source>
        <dbReference type="Proteomes" id="UP001152888"/>
    </source>
</evidence>
<gene>
    <name evidence="1" type="ORF">ACAOBT_LOCUS17951</name>
</gene>
<proteinExistence type="predicted"/>
<protein>
    <submittedName>
        <fullName evidence="1">Uncharacterized protein</fullName>
    </submittedName>
</protein>
<dbReference type="EMBL" id="CAKOFQ010007022">
    <property type="protein sequence ID" value="CAH1987618.1"/>
    <property type="molecule type" value="Genomic_DNA"/>
</dbReference>